<name>A0A166BXN8_9AGAM</name>
<dbReference type="AlphaFoldDB" id="A0A166BXN8"/>
<accession>A0A166BXN8</accession>
<keyword evidence="3" id="KW-1185">Reference proteome</keyword>
<evidence type="ECO:0000256" key="1">
    <source>
        <dbReference type="SAM" id="MobiDB-lite"/>
    </source>
</evidence>
<evidence type="ECO:0000313" key="3">
    <source>
        <dbReference type="Proteomes" id="UP000076532"/>
    </source>
</evidence>
<sequence length="227" mass="25749">MSFRTGDLSRRAHSSSSSSSSTTIDDYTPRNSSSSDRTVSSTPSRRDSISSTISNISYLLPWIDTHSRPDLPDLGLRRRAHLRRQSAESDDSGRPHKHKYIRPLPPIPAEAWESLPSAEITRPTSVTRPLRRLPIPPLRPLPKAGKPTRLNHYHFATLKHCLQHPDILTLALSLRSRTSRRITLKTTALLTGTWWTKSSARWALWTAFLWTAINRCVVLCHYSPFVI</sequence>
<organism evidence="2 3">
    <name type="scientific">Athelia psychrophila</name>
    <dbReference type="NCBI Taxonomy" id="1759441"/>
    <lineage>
        <taxon>Eukaryota</taxon>
        <taxon>Fungi</taxon>
        <taxon>Dikarya</taxon>
        <taxon>Basidiomycota</taxon>
        <taxon>Agaricomycotina</taxon>
        <taxon>Agaricomycetes</taxon>
        <taxon>Agaricomycetidae</taxon>
        <taxon>Atheliales</taxon>
        <taxon>Atheliaceae</taxon>
        <taxon>Athelia</taxon>
    </lineage>
</organism>
<feature type="region of interest" description="Disordered" evidence="1">
    <location>
        <begin position="1"/>
        <end position="49"/>
    </location>
</feature>
<protein>
    <submittedName>
        <fullName evidence="2">Uncharacterized protein</fullName>
    </submittedName>
</protein>
<feature type="compositionally biased region" description="Low complexity" evidence="1">
    <location>
        <begin position="29"/>
        <end position="49"/>
    </location>
</feature>
<gene>
    <name evidence="2" type="ORF">FIBSPDRAFT_140869</name>
</gene>
<feature type="region of interest" description="Disordered" evidence="1">
    <location>
        <begin position="82"/>
        <end position="103"/>
    </location>
</feature>
<evidence type="ECO:0000313" key="2">
    <source>
        <dbReference type="EMBL" id="KZP13077.1"/>
    </source>
</evidence>
<reference evidence="2 3" key="1">
    <citation type="journal article" date="2016" name="Mol. Biol. Evol.">
        <title>Comparative Genomics of Early-Diverging Mushroom-Forming Fungi Provides Insights into the Origins of Lignocellulose Decay Capabilities.</title>
        <authorList>
            <person name="Nagy L.G."/>
            <person name="Riley R."/>
            <person name="Tritt A."/>
            <person name="Adam C."/>
            <person name="Daum C."/>
            <person name="Floudas D."/>
            <person name="Sun H."/>
            <person name="Yadav J.S."/>
            <person name="Pangilinan J."/>
            <person name="Larsson K.H."/>
            <person name="Matsuura K."/>
            <person name="Barry K."/>
            <person name="Labutti K."/>
            <person name="Kuo R."/>
            <person name="Ohm R.A."/>
            <person name="Bhattacharya S.S."/>
            <person name="Shirouzu T."/>
            <person name="Yoshinaga Y."/>
            <person name="Martin F.M."/>
            <person name="Grigoriev I.V."/>
            <person name="Hibbett D.S."/>
        </authorList>
    </citation>
    <scope>NUCLEOTIDE SEQUENCE [LARGE SCALE GENOMIC DNA]</scope>
    <source>
        <strain evidence="2 3">CBS 109695</strain>
    </source>
</reference>
<proteinExistence type="predicted"/>
<dbReference type="EMBL" id="KV417638">
    <property type="protein sequence ID" value="KZP13077.1"/>
    <property type="molecule type" value="Genomic_DNA"/>
</dbReference>
<dbReference type="Proteomes" id="UP000076532">
    <property type="component" value="Unassembled WGS sequence"/>
</dbReference>
<feature type="compositionally biased region" description="Basic and acidic residues" evidence="1">
    <location>
        <begin position="85"/>
        <end position="94"/>
    </location>
</feature>